<dbReference type="InterPro" id="IPR023187">
    <property type="entry name" value="Tscrpt_reg_MarR-type_CS"/>
</dbReference>
<dbReference type="Proteomes" id="UP001139502">
    <property type="component" value="Unassembled WGS sequence"/>
</dbReference>
<dbReference type="PRINTS" id="PR00598">
    <property type="entry name" value="HTHMARR"/>
</dbReference>
<comment type="caution">
    <text evidence="5">The sequence shown here is derived from an EMBL/GenBank/DDBJ whole genome shotgun (WGS) entry which is preliminary data.</text>
</comment>
<protein>
    <submittedName>
        <fullName evidence="5">MarR family transcriptional regulator</fullName>
    </submittedName>
</protein>
<keyword evidence="6" id="KW-1185">Reference proteome</keyword>
<dbReference type="GO" id="GO:0006950">
    <property type="term" value="P:response to stress"/>
    <property type="evidence" value="ECO:0007669"/>
    <property type="project" value="TreeGrafter"/>
</dbReference>
<dbReference type="PANTHER" id="PTHR33164:SF64">
    <property type="entry name" value="TRANSCRIPTIONAL REGULATOR SLYA"/>
    <property type="match status" value="1"/>
</dbReference>
<evidence type="ECO:0000313" key="6">
    <source>
        <dbReference type="Proteomes" id="UP001139502"/>
    </source>
</evidence>
<dbReference type="InterPro" id="IPR039422">
    <property type="entry name" value="MarR/SlyA-like"/>
</dbReference>
<dbReference type="PROSITE" id="PS50995">
    <property type="entry name" value="HTH_MARR_2"/>
    <property type="match status" value="1"/>
</dbReference>
<reference evidence="5" key="1">
    <citation type="submission" date="2022-06" db="EMBL/GenBank/DDBJ databases">
        <title>Rothia sp. isolated from sandalwood seedling.</title>
        <authorList>
            <person name="Tuikhar N."/>
            <person name="Kirdat K."/>
            <person name="Thorat V."/>
            <person name="Swetha P."/>
            <person name="Padma S."/>
            <person name="Sundararaj R."/>
            <person name="Yadav A."/>
        </authorList>
    </citation>
    <scope>NUCLEOTIDE SEQUENCE</scope>
    <source>
        <strain evidence="5">AR01</strain>
    </source>
</reference>
<dbReference type="InterPro" id="IPR000835">
    <property type="entry name" value="HTH_MarR-typ"/>
</dbReference>
<dbReference type="Gene3D" id="1.10.10.10">
    <property type="entry name" value="Winged helix-like DNA-binding domain superfamily/Winged helix DNA-binding domain"/>
    <property type="match status" value="1"/>
</dbReference>
<feature type="domain" description="HTH marR-type" evidence="4">
    <location>
        <begin position="6"/>
        <end position="133"/>
    </location>
</feature>
<keyword evidence="1" id="KW-0805">Transcription regulation</keyword>
<sequence length="172" mass="19044">MPQIREWSISRLMSTAARMFEYNWNRELQSLGLTHAGVMALDVISREGSLTQAQVAHKVGVQAQTIGKTLSRLESYGHIARERNTADRRSYLMVITDKGRAALGEALQIEQQLAGTGVLEHDELRNALEQVIRDLSNTDTMPLQVVQDTMAHLPEDSRIVAEDLNSSSSASA</sequence>
<evidence type="ECO:0000256" key="1">
    <source>
        <dbReference type="ARBA" id="ARBA00023015"/>
    </source>
</evidence>
<dbReference type="EMBL" id="JANAFB010000021">
    <property type="protein sequence ID" value="MCP3426233.1"/>
    <property type="molecule type" value="Genomic_DNA"/>
</dbReference>
<dbReference type="PANTHER" id="PTHR33164">
    <property type="entry name" value="TRANSCRIPTIONAL REGULATOR, MARR FAMILY"/>
    <property type="match status" value="1"/>
</dbReference>
<evidence type="ECO:0000259" key="4">
    <source>
        <dbReference type="PROSITE" id="PS50995"/>
    </source>
</evidence>
<proteinExistence type="predicted"/>
<evidence type="ECO:0000256" key="3">
    <source>
        <dbReference type="ARBA" id="ARBA00023163"/>
    </source>
</evidence>
<dbReference type="InterPro" id="IPR036390">
    <property type="entry name" value="WH_DNA-bd_sf"/>
</dbReference>
<dbReference type="Pfam" id="PF01047">
    <property type="entry name" value="MarR"/>
    <property type="match status" value="1"/>
</dbReference>
<gene>
    <name evidence="5" type="ORF">NBM05_09490</name>
</gene>
<dbReference type="InterPro" id="IPR036388">
    <property type="entry name" value="WH-like_DNA-bd_sf"/>
</dbReference>
<evidence type="ECO:0000313" key="5">
    <source>
        <dbReference type="EMBL" id="MCP3426233.1"/>
    </source>
</evidence>
<keyword evidence="3" id="KW-0804">Transcription</keyword>
<accession>A0A9X2KIG9</accession>
<evidence type="ECO:0000256" key="2">
    <source>
        <dbReference type="ARBA" id="ARBA00023125"/>
    </source>
</evidence>
<keyword evidence="2" id="KW-0238">DNA-binding</keyword>
<dbReference type="GO" id="GO:0003677">
    <property type="term" value="F:DNA binding"/>
    <property type="evidence" value="ECO:0007669"/>
    <property type="project" value="UniProtKB-KW"/>
</dbReference>
<name>A0A9X2KIG9_9MICC</name>
<dbReference type="GO" id="GO:0003700">
    <property type="term" value="F:DNA-binding transcription factor activity"/>
    <property type="evidence" value="ECO:0007669"/>
    <property type="project" value="InterPro"/>
</dbReference>
<dbReference type="AlphaFoldDB" id="A0A9X2KIG9"/>
<dbReference type="SMART" id="SM00347">
    <property type="entry name" value="HTH_MARR"/>
    <property type="match status" value="1"/>
</dbReference>
<organism evidence="5 6">
    <name type="scientific">Rothia santali</name>
    <dbReference type="NCBI Taxonomy" id="2949643"/>
    <lineage>
        <taxon>Bacteria</taxon>
        <taxon>Bacillati</taxon>
        <taxon>Actinomycetota</taxon>
        <taxon>Actinomycetes</taxon>
        <taxon>Micrococcales</taxon>
        <taxon>Micrococcaceae</taxon>
        <taxon>Rothia</taxon>
    </lineage>
</organism>
<dbReference type="PROSITE" id="PS01117">
    <property type="entry name" value="HTH_MARR_1"/>
    <property type="match status" value="1"/>
</dbReference>
<dbReference type="SUPFAM" id="SSF46785">
    <property type="entry name" value="Winged helix' DNA-binding domain"/>
    <property type="match status" value="1"/>
</dbReference>